<dbReference type="Proteomes" id="UP000295281">
    <property type="component" value="Unassembled WGS sequence"/>
</dbReference>
<reference evidence="2 3" key="1">
    <citation type="submission" date="2019-03" db="EMBL/GenBank/DDBJ databases">
        <title>Genomic Encyclopedia of Type Strains, Phase IV (KMG-IV): sequencing the most valuable type-strain genomes for metagenomic binning, comparative biology and taxonomic classification.</title>
        <authorList>
            <person name="Goeker M."/>
        </authorList>
    </citation>
    <scope>NUCLEOTIDE SEQUENCE [LARGE SCALE GENOMIC DNA]</scope>
    <source>
        <strain evidence="2 3">DSM 46770</strain>
    </source>
</reference>
<accession>A0A4R6UV30</accession>
<sequence length="221" mass="23255">MANAWMRGIGRVNGKTPGGRPQGGAPRAVWHMSESDPNNLSARSVAQRLDSDGRTSHLVWNPVTGDTVQLLPATAAAAGQLTPGLRTDRAREGRVCIVIQVVGYSLLPFTDGPLNGLDPILRWLDSWEIPRWWPAGPPAPFPASHSPSGSERLWAQGGHFGHSQVPGSRADGPGAIDIGRLRGVPLPFPAPGLRSPSATGPLSRVRPSANGVRPHAATGPT</sequence>
<feature type="region of interest" description="Disordered" evidence="1">
    <location>
        <begin position="1"/>
        <end position="27"/>
    </location>
</feature>
<dbReference type="AlphaFoldDB" id="A0A4R6UV30"/>
<protein>
    <submittedName>
        <fullName evidence="2">Uncharacterized protein</fullName>
    </submittedName>
</protein>
<comment type="caution">
    <text evidence="2">The sequence shown here is derived from an EMBL/GenBank/DDBJ whole genome shotgun (WGS) entry which is preliminary data.</text>
</comment>
<name>A0A4R6UV30_9ACTN</name>
<dbReference type="RefSeq" id="WP_208113216.1">
    <property type="nucleotide sequence ID" value="NZ_SNYN01000016.1"/>
</dbReference>
<proteinExistence type="predicted"/>
<organism evidence="2 3">
    <name type="scientific">Actinorugispora endophytica</name>
    <dbReference type="NCBI Taxonomy" id="1605990"/>
    <lineage>
        <taxon>Bacteria</taxon>
        <taxon>Bacillati</taxon>
        <taxon>Actinomycetota</taxon>
        <taxon>Actinomycetes</taxon>
        <taxon>Streptosporangiales</taxon>
        <taxon>Nocardiopsidaceae</taxon>
        <taxon>Actinorugispora</taxon>
    </lineage>
</organism>
<evidence type="ECO:0000256" key="1">
    <source>
        <dbReference type="SAM" id="MobiDB-lite"/>
    </source>
</evidence>
<keyword evidence="3" id="KW-1185">Reference proteome</keyword>
<gene>
    <name evidence="2" type="ORF">EV190_11672</name>
</gene>
<feature type="region of interest" description="Disordered" evidence="1">
    <location>
        <begin position="190"/>
        <end position="221"/>
    </location>
</feature>
<dbReference type="EMBL" id="SNYN01000016">
    <property type="protein sequence ID" value="TDQ49275.1"/>
    <property type="molecule type" value="Genomic_DNA"/>
</dbReference>
<evidence type="ECO:0000313" key="3">
    <source>
        <dbReference type="Proteomes" id="UP000295281"/>
    </source>
</evidence>
<evidence type="ECO:0000313" key="2">
    <source>
        <dbReference type="EMBL" id="TDQ49275.1"/>
    </source>
</evidence>